<feature type="signal peptide" evidence="3">
    <location>
        <begin position="1"/>
        <end position="28"/>
    </location>
</feature>
<evidence type="ECO:0008006" key="6">
    <source>
        <dbReference type="Google" id="ProtNLM"/>
    </source>
</evidence>
<evidence type="ECO:0000256" key="3">
    <source>
        <dbReference type="SAM" id="SignalP"/>
    </source>
</evidence>
<sequence>MGHSLWSLLLRFCMGIWFLCMHTEAGNGRIVKRADSESDSNNWQGFKVNYQIAWLDTRAGRFGGNITLALPTLAAPTPYWTVKFSFAQQGTKIEEYWGEWTMQRYKSGFYVILPVRESTSLVASYCFNGQFAVNDQLDVDSVTNLITPSSYTLIIKPSDGMEHEVPLLAQMDFTNAPLITDTPDVPFGPYIRASKPQFNPNAIIPDINDFGDGTTIQTTPVGLYIYGVVFLLGASIVGAGTYHRSQFRSEFRNQLYAQQKQDHTDTTTATTPHQIYAKS</sequence>
<keyword evidence="5" id="KW-1185">Reference proteome</keyword>
<feature type="chain" id="PRO_5011008234" description="Protein PBN1" evidence="3">
    <location>
        <begin position="29"/>
        <end position="279"/>
    </location>
</feature>
<keyword evidence="2" id="KW-0472">Membrane</keyword>
<accession>A0A1Y1Z966</accession>
<gene>
    <name evidence="4" type="ORF">K493DRAFT_295767</name>
</gene>
<organism evidence="4 5">
    <name type="scientific">Basidiobolus meristosporus CBS 931.73</name>
    <dbReference type="NCBI Taxonomy" id="1314790"/>
    <lineage>
        <taxon>Eukaryota</taxon>
        <taxon>Fungi</taxon>
        <taxon>Fungi incertae sedis</taxon>
        <taxon>Zoopagomycota</taxon>
        <taxon>Entomophthoromycotina</taxon>
        <taxon>Basidiobolomycetes</taxon>
        <taxon>Basidiobolales</taxon>
        <taxon>Basidiobolaceae</taxon>
        <taxon>Basidiobolus</taxon>
    </lineage>
</organism>
<keyword evidence="3" id="KW-0732">Signal</keyword>
<keyword evidence="2" id="KW-1133">Transmembrane helix</keyword>
<dbReference type="EMBL" id="MCFE01000013">
    <property type="protein sequence ID" value="ORY06808.1"/>
    <property type="molecule type" value="Genomic_DNA"/>
</dbReference>
<comment type="caution">
    <text evidence="4">The sequence shown here is derived from an EMBL/GenBank/DDBJ whole genome shotgun (WGS) entry which is preliminary data.</text>
</comment>
<evidence type="ECO:0000256" key="1">
    <source>
        <dbReference type="SAM" id="MobiDB-lite"/>
    </source>
</evidence>
<protein>
    <recommendedName>
        <fullName evidence="6">Protein PBN1</fullName>
    </recommendedName>
</protein>
<reference evidence="4 5" key="1">
    <citation type="submission" date="2016-07" db="EMBL/GenBank/DDBJ databases">
        <title>Pervasive Adenine N6-methylation of Active Genes in Fungi.</title>
        <authorList>
            <consortium name="DOE Joint Genome Institute"/>
            <person name="Mondo S.J."/>
            <person name="Dannebaum R.O."/>
            <person name="Kuo R.C."/>
            <person name="Labutti K."/>
            <person name="Haridas S."/>
            <person name="Kuo A."/>
            <person name="Salamov A."/>
            <person name="Ahrendt S.R."/>
            <person name="Lipzen A."/>
            <person name="Sullivan W."/>
            <person name="Andreopoulos W.B."/>
            <person name="Clum A."/>
            <person name="Lindquist E."/>
            <person name="Daum C."/>
            <person name="Ramamoorthy G.K."/>
            <person name="Gryganskyi A."/>
            <person name="Culley D."/>
            <person name="Magnuson J.K."/>
            <person name="James T.Y."/>
            <person name="O'Malley M.A."/>
            <person name="Stajich J.E."/>
            <person name="Spatafora J.W."/>
            <person name="Visel A."/>
            <person name="Grigoriev I.V."/>
        </authorList>
    </citation>
    <scope>NUCLEOTIDE SEQUENCE [LARGE SCALE GENOMIC DNA]</scope>
    <source>
        <strain evidence="4 5">CBS 931.73</strain>
    </source>
</reference>
<dbReference type="InParanoid" id="A0A1Y1Z966"/>
<feature type="region of interest" description="Disordered" evidence="1">
    <location>
        <begin position="258"/>
        <end position="279"/>
    </location>
</feature>
<evidence type="ECO:0000313" key="5">
    <source>
        <dbReference type="Proteomes" id="UP000193498"/>
    </source>
</evidence>
<dbReference type="Proteomes" id="UP000193498">
    <property type="component" value="Unassembled WGS sequence"/>
</dbReference>
<keyword evidence="2" id="KW-0812">Transmembrane</keyword>
<feature type="transmembrane region" description="Helical" evidence="2">
    <location>
        <begin position="223"/>
        <end position="242"/>
    </location>
</feature>
<name>A0A1Y1Z966_9FUNG</name>
<proteinExistence type="predicted"/>
<feature type="compositionally biased region" description="Low complexity" evidence="1">
    <location>
        <begin position="266"/>
        <end position="279"/>
    </location>
</feature>
<evidence type="ECO:0000313" key="4">
    <source>
        <dbReference type="EMBL" id="ORY06808.1"/>
    </source>
</evidence>
<dbReference type="AlphaFoldDB" id="A0A1Y1Z966"/>
<evidence type="ECO:0000256" key="2">
    <source>
        <dbReference type="SAM" id="Phobius"/>
    </source>
</evidence>